<dbReference type="OrthoDB" id="9808254at2"/>
<reference evidence="3" key="1">
    <citation type="submission" date="2018-09" db="EMBL/GenBank/DDBJ databases">
        <title>Chryseolinea sp. KIS68-18 isolated from soil.</title>
        <authorList>
            <person name="Weon H.-Y."/>
            <person name="Kwon S.-W."/>
            <person name="Lee S.A."/>
        </authorList>
    </citation>
    <scope>NUCLEOTIDE SEQUENCE [LARGE SCALE GENOMIC DNA]</scope>
    <source>
        <strain evidence="3">KIS68-18</strain>
    </source>
</reference>
<keyword evidence="3" id="KW-1185">Reference proteome</keyword>
<evidence type="ECO:0000313" key="2">
    <source>
        <dbReference type="EMBL" id="AYB32485.1"/>
    </source>
</evidence>
<dbReference type="PANTHER" id="PTHR36057">
    <property type="match status" value="1"/>
</dbReference>
<dbReference type="EMBL" id="CP032382">
    <property type="protein sequence ID" value="AYB32485.1"/>
    <property type="molecule type" value="Genomic_DNA"/>
</dbReference>
<evidence type="ECO:0000256" key="1">
    <source>
        <dbReference type="SAM" id="SignalP"/>
    </source>
</evidence>
<accession>A0A385SR98</accession>
<organism evidence="2 3">
    <name type="scientific">Chryseolinea soli</name>
    <dbReference type="NCBI Taxonomy" id="2321403"/>
    <lineage>
        <taxon>Bacteria</taxon>
        <taxon>Pseudomonadati</taxon>
        <taxon>Bacteroidota</taxon>
        <taxon>Cytophagia</taxon>
        <taxon>Cytophagales</taxon>
        <taxon>Fulvivirgaceae</taxon>
        <taxon>Chryseolinea</taxon>
    </lineage>
</organism>
<dbReference type="PANTHER" id="PTHR36057:SF1">
    <property type="entry name" value="LIPOPROTEIN LIPID ATTACHMENT SITE-LIKE PROTEIN, PUTATIVE (DUF1223)-RELATED"/>
    <property type="match status" value="1"/>
</dbReference>
<name>A0A385SR98_9BACT</name>
<feature type="chain" id="PRO_5017180478" evidence="1">
    <location>
        <begin position="19"/>
        <end position="247"/>
    </location>
</feature>
<proteinExistence type="predicted"/>
<dbReference type="InterPro" id="IPR010634">
    <property type="entry name" value="DUF1223"/>
</dbReference>
<keyword evidence="1" id="KW-0732">Signal</keyword>
<gene>
    <name evidence="2" type="ORF">D4L85_18740</name>
</gene>
<dbReference type="Proteomes" id="UP000266183">
    <property type="component" value="Chromosome"/>
</dbReference>
<dbReference type="KEGG" id="chk:D4L85_18740"/>
<dbReference type="RefSeq" id="WP_119755738.1">
    <property type="nucleotide sequence ID" value="NZ_CP032382.1"/>
</dbReference>
<dbReference type="AlphaFoldDB" id="A0A385SR98"/>
<sequence length="247" mass="27723">MKYGVVVLFLAAINFCFAPKTVFVSEPVAVVELFTAEGCSSCPAADELLDEMSVILQKEGKHVISLAYHVTYWNHLGWKDPYSEEAYTDRQKVYQKTLKRPNLYTPQAVVNGKYEFVGSDPVSFRYFVLAALDSVPARPLEALATKSDSVVTVQYSLSKLPKNSVLNVAVIEEHVEHAVLRGENKDKVLKHYHVVRSMKQHEAKEKDEITLVWPRGLGENKGSIILYLQNAKNLRIISAAEIKLKAS</sequence>
<dbReference type="InterPro" id="IPR036249">
    <property type="entry name" value="Thioredoxin-like_sf"/>
</dbReference>
<feature type="signal peptide" evidence="1">
    <location>
        <begin position="1"/>
        <end position="18"/>
    </location>
</feature>
<dbReference type="Pfam" id="PF06764">
    <property type="entry name" value="DUF1223"/>
    <property type="match status" value="1"/>
</dbReference>
<evidence type="ECO:0000313" key="3">
    <source>
        <dbReference type="Proteomes" id="UP000266183"/>
    </source>
</evidence>
<protein>
    <submittedName>
        <fullName evidence="2">DUF1223 domain-containing protein</fullName>
    </submittedName>
</protein>
<dbReference type="SUPFAM" id="SSF52833">
    <property type="entry name" value="Thioredoxin-like"/>
    <property type="match status" value="1"/>
</dbReference>